<sequence>MTTTPPGWYDDGHGALRWWDGAQWTEHVAQPDAEVTDAPTEAEIVAASQAEAAPGVPAAQDGPAAVDSAAVDPAAVAAGAPAPAATPEQQTYAAGDPAATLFGVQDAPPPQAGPAAAGAYPAVPGYPAGAPYGGPDAPGGAFTAATEPRKSKLWILWLVLGVVLLGVVIAAAVLIPLLFLNMATSGGNGGTSVASADEQAAVAAVELYDEAWQEADCEAFATSTTEQFQADSGFTDCAAFVAEAELFDDNFDEYVITIDDVVAADGEIMVTTTESYVVVVDAEGNPTDPTPGEIVYFYTLVPDDGGWAIDGVSDE</sequence>
<dbReference type="InterPro" id="IPR018929">
    <property type="entry name" value="DUF2510"/>
</dbReference>
<feature type="transmembrane region" description="Helical" evidence="1">
    <location>
        <begin position="154"/>
        <end position="180"/>
    </location>
</feature>
<accession>A0ABX1K7J6</accession>
<dbReference type="RefSeq" id="WP_168911447.1">
    <property type="nucleotide sequence ID" value="NZ_JABACI010000001.1"/>
</dbReference>
<dbReference type="Gene3D" id="3.10.450.50">
    <property type="match status" value="1"/>
</dbReference>
<keyword evidence="1" id="KW-0812">Transmembrane</keyword>
<protein>
    <submittedName>
        <fullName evidence="3">DUF2510 domain-containing protein</fullName>
    </submittedName>
</protein>
<dbReference type="Proteomes" id="UP001429745">
    <property type="component" value="Unassembled WGS sequence"/>
</dbReference>
<dbReference type="EMBL" id="JABACI010000001">
    <property type="protein sequence ID" value="NLP82993.1"/>
    <property type="molecule type" value="Genomic_DNA"/>
</dbReference>
<evidence type="ECO:0000313" key="3">
    <source>
        <dbReference type="EMBL" id="NLP82993.1"/>
    </source>
</evidence>
<evidence type="ECO:0000313" key="4">
    <source>
        <dbReference type="Proteomes" id="UP001429745"/>
    </source>
</evidence>
<gene>
    <name evidence="3" type="ORF">HF576_03960</name>
</gene>
<evidence type="ECO:0000259" key="2">
    <source>
        <dbReference type="Pfam" id="PF10708"/>
    </source>
</evidence>
<evidence type="ECO:0000256" key="1">
    <source>
        <dbReference type="SAM" id="Phobius"/>
    </source>
</evidence>
<name>A0ABX1K7J6_9MICO</name>
<organism evidence="3 4">
    <name type="scientific">Microbacterium salsuginis</name>
    <dbReference type="NCBI Taxonomy" id="2722803"/>
    <lineage>
        <taxon>Bacteria</taxon>
        <taxon>Bacillati</taxon>
        <taxon>Actinomycetota</taxon>
        <taxon>Actinomycetes</taxon>
        <taxon>Micrococcales</taxon>
        <taxon>Microbacteriaceae</taxon>
        <taxon>Microbacterium</taxon>
    </lineage>
</organism>
<reference evidence="3 4" key="1">
    <citation type="submission" date="2020-04" db="EMBL/GenBank/DDBJ databases">
        <title>CFH 90308 Microbacterium sp.</title>
        <authorList>
            <person name="Nie G."/>
            <person name="Ming H."/>
            <person name="Xia T."/>
        </authorList>
    </citation>
    <scope>NUCLEOTIDE SEQUENCE [LARGE SCALE GENOMIC DNA]</scope>
    <source>
        <strain evidence="3 4">CFH 90308</strain>
    </source>
</reference>
<comment type="caution">
    <text evidence="3">The sequence shown here is derived from an EMBL/GenBank/DDBJ whole genome shotgun (WGS) entry which is preliminary data.</text>
</comment>
<feature type="domain" description="DUF2510" evidence="2">
    <location>
        <begin position="6"/>
        <end position="33"/>
    </location>
</feature>
<keyword evidence="1" id="KW-0472">Membrane</keyword>
<dbReference type="Pfam" id="PF10708">
    <property type="entry name" value="DUF2510"/>
    <property type="match status" value="1"/>
</dbReference>
<keyword evidence="1" id="KW-1133">Transmembrane helix</keyword>
<dbReference type="SUPFAM" id="SSF54427">
    <property type="entry name" value="NTF2-like"/>
    <property type="match status" value="1"/>
</dbReference>
<dbReference type="InterPro" id="IPR032710">
    <property type="entry name" value="NTF2-like_dom_sf"/>
</dbReference>
<keyword evidence="4" id="KW-1185">Reference proteome</keyword>
<proteinExistence type="predicted"/>